<dbReference type="EMBL" id="CP036289">
    <property type="protein sequence ID" value="QDU75379.1"/>
    <property type="molecule type" value="Genomic_DNA"/>
</dbReference>
<sequence length="82" mass="9649">MLTHIAVIIAHIRHWSWNQINNDCAHLSADESETSRSDWVPHREVNFVEQTASILQVACRWLWRVLLMELGERGNQWASMRP</sequence>
<proteinExistence type="predicted"/>
<evidence type="ECO:0000313" key="2">
    <source>
        <dbReference type="Proteomes" id="UP000318626"/>
    </source>
</evidence>
<organism evidence="1 2">
    <name type="scientific">Bremerella volcania</name>
    <dbReference type="NCBI Taxonomy" id="2527984"/>
    <lineage>
        <taxon>Bacteria</taxon>
        <taxon>Pseudomonadati</taxon>
        <taxon>Planctomycetota</taxon>
        <taxon>Planctomycetia</taxon>
        <taxon>Pirellulales</taxon>
        <taxon>Pirellulaceae</taxon>
        <taxon>Bremerella</taxon>
    </lineage>
</organism>
<protein>
    <submittedName>
        <fullName evidence="1">Uncharacterized protein</fullName>
    </submittedName>
</protein>
<name>A0A518C838_9BACT</name>
<dbReference type="AlphaFoldDB" id="A0A518C838"/>
<keyword evidence="2" id="KW-1185">Reference proteome</keyword>
<accession>A0A518C838</accession>
<evidence type="ECO:0000313" key="1">
    <source>
        <dbReference type="EMBL" id="QDU75379.1"/>
    </source>
</evidence>
<reference evidence="2" key="1">
    <citation type="submission" date="2019-02" db="EMBL/GenBank/DDBJ databases">
        <title>Deep-cultivation of Planctomycetes and their phenomic and genomic characterization uncovers novel biology.</title>
        <authorList>
            <person name="Wiegand S."/>
            <person name="Jogler M."/>
            <person name="Boedeker C."/>
            <person name="Pinto D."/>
            <person name="Vollmers J."/>
            <person name="Rivas-Marin E."/>
            <person name="Kohn T."/>
            <person name="Peeters S.H."/>
            <person name="Heuer A."/>
            <person name="Rast P."/>
            <person name="Oberbeckmann S."/>
            <person name="Bunk B."/>
            <person name="Jeske O."/>
            <person name="Meyerdierks A."/>
            <person name="Storesund J.E."/>
            <person name="Kallscheuer N."/>
            <person name="Luecker S."/>
            <person name="Lage O.M."/>
            <person name="Pohl T."/>
            <person name="Merkel B.J."/>
            <person name="Hornburger P."/>
            <person name="Mueller R.-W."/>
            <person name="Bruemmer F."/>
            <person name="Labrenz M."/>
            <person name="Spormann A.M."/>
            <person name="Op den Camp H."/>
            <person name="Overmann J."/>
            <person name="Amann R."/>
            <person name="Jetten M.S.M."/>
            <person name="Mascher T."/>
            <person name="Medema M.H."/>
            <person name="Devos D.P."/>
            <person name="Kaster A.-K."/>
            <person name="Ovreas L."/>
            <person name="Rohde M."/>
            <person name="Galperin M.Y."/>
            <person name="Jogler C."/>
        </authorList>
    </citation>
    <scope>NUCLEOTIDE SEQUENCE [LARGE SCALE GENOMIC DNA]</scope>
    <source>
        <strain evidence="2">Pan97</strain>
    </source>
</reference>
<dbReference type="KEGG" id="bvo:Pan97_24090"/>
<dbReference type="Proteomes" id="UP000318626">
    <property type="component" value="Chromosome"/>
</dbReference>
<gene>
    <name evidence="1" type="ORF">Pan97_24090</name>
</gene>